<comment type="caution">
    <text evidence="2">The sequence shown here is derived from an EMBL/GenBank/DDBJ whole genome shotgun (WGS) entry which is preliminary data.</text>
</comment>
<dbReference type="EMBL" id="JANIEX010000154">
    <property type="protein sequence ID" value="KAJ3572147.1"/>
    <property type="molecule type" value="Genomic_DNA"/>
</dbReference>
<dbReference type="AlphaFoldDB" id="A0AAD5YY32"/>
<gene>
    <name evidence="2" type="ORF">NP233_g3274</name>
</gene>
<keyword evidence="1" id="KW-0732">Signal</keyword>
<feature type="chain" id="PRO_5042219638" evidence="1">
    <location>
        <begin position="19"/>
        <end position="130"/>
    </location>
</feature>
<protein>
    <submittedName>
        <fullName evidence="2">Uncharacterized protein</fullName>
    </submittedName>
</protein>
<evidence type="ECO:0000313" key="2">
    <source>
        <dbReference type="EMBL" id="KAJ3572147.1"/>
    </source>
</evidence>
<organism evidence="2 3">
    <name type="scientific">Leucocoprinus birnbaumii</name>
    <dbReference type="NCBI Taxonomy" id="56174"/>
    <lineage>
        <taxon>Eukaryota</taxon>
        <taxon>Fungi</taxon>
        <taxon>Dikarya</taxon>
        <taxon>Basidiomycota</taxon>
        <taxon>Agaricomycotina</taxon>
        <taxon>Agaricomycetes</taxon>
        <taxon>Agaricomycetidae</taxon>
        <taxon>Agaricales</taxon>
        <taxon>Agaricineae</taxon>
        <taxon>Agaricaceae</taxon>
        <taxon>Leucocoprinus</taxon>
    </lineage>
</organism>
<sequence length="130" mass="13689">MFGKLIVALTIATSAVMALPTRRADGFASCNYLFVPGVPVVPATTNLVADFNYITGRALAVAVSPHIINGPGSTFTENADNTFNVSNKLETDVWTCAQTAAFLESLAGTNQLGPDGVTWLIKTSECTCDD</sequence>
<keyword evidence="3" id="KW-1185">Reference proteome</keyword>
<dbReference type="Proteomes" id="UP001213000">
    <property type="component" value="Unassembled WGS sequence"/>
</dbReference>
<accession>A0AAD5YY32</accession>
<evidence type="ECO:0000256" key="1">
    <source>
        <dbReference type="SAM" id="SignalP"/>
    </source>
</evidence>
<proteinExistence type="predicted"/>
<evidence type="ECO:0000313" key="3">
    <source>
        <dbReference type="Proteomes" id="UP001213000"/>
    </source>
</evidence>
<name>A0AAD5YY32_9AGAR</name>
<reference evidence="2" key="1">
    <citation type="submission" date="2022-07" db="EMBL/GenBank/DDBJ databases">
        <title>Genome Sequence of Leucocoprinus birnbaumii.</title>
        <authorList>
            <person name="Buettner E."/>
        </authorList>
    </citation>
    <scope>NUCLEOTIDE SEQUENCE</scope>
    <source>
        <strain evidence="2">VT141</strain>
    </source>
</reference>
<feature type="signal peptide" evidence="1">
    <location>
        <begin position="1"/>
        <end position="18"/>
    </location>
</feature>